<reference evidence="3 4" key="1">
    <citation type="submission" date="2019-10" db="EMBL/GenBank/DDBJ databases">
        <authorList>
            <person name="Palmer J.M."/>
        </authorList>
    </citation>
    <scope>NUCLEOTIDE SEQUENCE [LARGE SCALE GENOMIC DNA]</scope>
    <source>
        <strain evidence="3 4">TWF696</strain>
    </source>
</reference>
<dbReference type="Proteomes" id="UP001375240">
    <property type="component" value="Unassembled WGS sequence"/>
</dbReference>
<evidence type="ECO:0000256" key="2">
    <source>
        <dbReference type="SAM" id="SignalP"/>
    </source>
</evidence>
<proteinExistence type="predicted"/>
<comment type="caution">
    <text evidence="3">The sequence shown here is derived from an EMBL/GenBank/DDBJ whole genome shotgun (WGS) entry which is preliminary data.</text>
</comment>
<keyword evidence="2" id="KW-0732">Signal</keyword>
<feature type="chain" id="PRO_5043541543" evidence="2">
    <location>
        <begin position="19"/>
        <end position="188"/>
    </location>
</feature>
<evidence type="ECO:0000313" key="4">
    <source>
        <dbReference type="Proteomes" id="UP001375240"/>
    </source>
</evidence>
<feature type="signal peptide" evidence="2">
    <location>
        <begin position="1"/>
        <end position="18"/>
    </location>
</feature>
<name>A0AAV9UV64_9PEZI</name>
<evidence type="ECO:0000313" key="3">
    <source>
        <dbReference type="EMBL" id="KAK6349613.1"/>
    </source>
</evidence>
<dbReference type="EMBL" id="JAVHNQ010000004">
    <property type="protein sequence ID" value="KAK6349613.1"/>
    <property type="molecule type" value="Genomic_DNA"/>
</dbReference>
<organism evidence="3 4">
    <name type="scientific">Orbilia brochopaga</name>
    <dbReference type="NCBI Taxonomy" id="3140254"/>
    <lineage>
        <taxon>Eukaryota</taxon>
        <taxon>Fungi</taxon>
        <taxon>Dikarya</taxon>
        <taxon>Ascomycota</taxon>
        <taxon>Pezizomycotina</taxon>
        <taxon>Orbiliomycetes</taxon>
        <taxon>Orbiliales</taxon>
        <taxon>Orbiliaceae</taxon>
        <taxon>Orbilia</taxon>
    </lineage>
</organism>
<accession>A0AAV9UV64</accession>
<sequence>MQIKITLALLGLVSSAAANPYCNENNCYRGLLRINEKAGEGHNPATDACRDYFDKCEPAPNDHLTIKCSGDLTRYLAACRCLFGDEVRDPQGIDPTPLTTCTTDQACCGGYCKDIKTDEHNCGTCGLECEWRKPNCKDGLCYKPRFPGGGHGGPGGGHGGPGGPGGHGGPGGPGGHGGPGGPGGHGGH</sequence>
<dbReference type="AlphaFoldDB" id="A0AAV9UV64"/>
<protein>
    <submittedName>
        <fullName evidence="3">Uncharacterized protein</fullName>
    </submittedName>
</protein>
<gene>
    <name evidence="3" type="ORF">TWF696_005897</name>
</gene>
<evidence type="ECO:0000256" key="1">
    <source>
        <dbReference type="SAM" id="MobiDB-lite"/>
    </source>
</evidence>
<feature type="region of interest" description="Disordered" evidence="1">
    <location>
        <begin position="152"/>
        <end position="188"/>
    </location>
</feature>
<keyword evidence="4" id="KW-1185">Reference proteome</keyword>